<sequence length="384" mass="41899">MKNRLFATTFSTLILSAISATAGGLSTSLFNNPNGAQTSSDFASAPEQLDTRFGRLEFSGGGFPTPETTEKLYYEMDLQRATQAFMDFFPHLSLYTIVRSQARDLGFSSASDIGVTADFMNANQPYLTGNNSTIYAFASIDLKEDGPTVVDIPPGMYGTANDAAFRYLTDFGTTGPDKGEGGKFLFTPPGYEGEIPEGYYVQPSNGYWIWAMMRGFGEVGTVDQALDWFKERLKVYPLNNPDRIGKFVNASAMGMNPLPPEDASAFAMIDQIVQHEPASLFDAEQLGKLATLGIEKGKPFSPDAHAGRKSLKKRPRKALLCRELSYMPRARTISPIGATANGKRCSSATPNSSVTVGQMTSTHVHFGTIRPSWSHPNLSARRRV</sequence>
<protein>
    <submittedName>
        <fullName evidence="3">Uncharacterized protein DUF1254</fullName>
    </submittedName>
</protein>
<evidence type="ECO:0000259" key="2">
    <source>
        <dbReference type="Pfam" id="PF06863"/>
    </source>
</evidence>
<dbReference type="InterPro" id="IPR037050">
    <property type="entry name" value="DUF1254_sf"/>
</dbReference>
<feature type="domain" description="DUF1254" evidence="2">
    <location>
        <begin position="122"/>
        <end position="237"/>
    </location>
</feature>
<evidence type="ECO:0000313" key="3">
    <source>
        <dbReference type="EMBL" id="PSL20067.1"/>
    </source>
</evidence>
<reference evidence="3 4" key="1">
    <citation type="submission" date="2018-03" db="EMBL/GenBank/DDBJ databases">
        <title>Genomic Encyclopedia of Archaeal and Bacterial Type Strains, Phase II (KMG-II): from individual species to whole genera.</title>
        <authorList>
            <person name="Goeker M."/>
        </authorList>
    </citation>
    <scope>NUCLEOTIDE SEQUENCE [LARGE SCALE GENOMIC DNA]</scope>
    <source>
        <strain evidence="3 4">DSM 100673</strain>
    </source>
</reference>
<organism evidence="3 4">
    <name type="scientific">Shimia abyssi</name>
    <dbReference type="NCBI Taxonomy" id="1662395"/>
    <lineage>
        <taxon>Bacteria</taxon>
        <taxon>Pseudomonadati</taxon>
        <taxon>Pseudomonadota</taxon>
        <taxon>Alphaproteobacteria</taxon>
        <taxon>Rhodobacterales</taxon>
        <taxon>Roseobacteraceae</taxon>
    </lineage>
</organism>
<dbReference type="PANTHER" id="PTHR36509">
    <property type="entry name" value="BLL3101 PROTEIN"/>
    <property type="match status" value="1"/>
</dbReference>
<dbReference type="AlphaFoldDB" id="A0A2P8FEC9"/>
<dbReference type="EMBL" id="PYGJ01000004">
    <property type="protein sequence ID" value="PSL20067.1"/>
    <property type="molecule type" value="Genomic_DNA"/>
</dbReference>
<dbReference type="SUPFAM" id="SSF160935">
    <property type="entry name" value="VPA0735-like"/>
    <property type="match status" value="1"/>
</dbReference>
<feature type="signal peptide" evidence="1">
    <location>
        <begin position="1"/>
        <end position="22"/>
    </location>
</feature>
<evidence type="ECO:0000313" key="4">
    <source>
        <dbReference type="Proteomes" id="UP000240418"/>
    </source>
</evidence>
<dbReference type="RefSeq" id="WP_207797038.1">
    <property type="nucleotide sequence ID" value="NZ_PYGJ01000004.1"/>
</dbReference>
<comment type="caution">
    <text evidence="3">The sequence shown here is derived from an EMBL/GenBank/DDBJ whole genome shotgun (WGS) entry which is preliminary data.</text>
</comment>
<dbReference type="Proteomes" id="UP000240418">
    <property type="component" value="Unassembled WGS sequence"/>
</dbReference>
<feature type="chain" id="PRO_5015112130" evidence="1">
    <location>
        <begin position="23"/>
        <end position="384"/>
    </location>
</feature>
<evidence type="ECO:0000256" key="1">
    <source>
        <dbReference type="SAM" id="SignalP"/>
    </source>
</evidence>
<dbReference type="Gene3D" id="1.10.3360.10">
    <property type="entry name" value="VPA0735-like domain"/>
    <property type="match status" value="1"/>
</dbReference>
<proteinExistence type="predicted"/>
<dbReference type="Gene3D" id="2.60.40.1610">
    <property type="entry name" value="Domain of unknown function DUF1254"/>
    <property type="match status" value="1"/>
</dbReference>
<dbReference type="PANTHER" id="PTHR36509:SF3">
    <property type="entry name" value="SIGNAL PEPTIDE PROTEIN"/>
    <property type="match status" value="1"/>
</dbReference>
<accession>A0A2P8FEC9</accession>
<dbReference type="InterPro" id="IPR010679">
    <property type="entry name" value="DUF1254"/>
</dbReference>
<name>A0A2P8FEC9_9RHOB</name>
<keyword evidence="1" id="KW-0732">Signal</keyword>
<keyword evidence="4" id="KW-1185">Reference proteome</keyword>
<gene>
    <name evidence="3" type="ORF">CLV88_104127</name>
</gene>
<dbReference type="Pfam" id="PF06863">
    <property type="entry name" value="DUF1254"/>
    <property type="match status" value="1"/>
</dbReference>